<keyword evidence="1" id="KW-0472">Membrane</keyword>
<keyword evidence="1" id="KW-0812">Transmembrane</keyword>
<feature type="transmembrane region" description="Helical" evidence="1">
    <location>
        <begin position="39"/>
        <end position="58"/>
    </location>
</feature>
<proteinExistence type="predicted"/>
<keyword evidence="1" id="KW-1133">Transmembrane helix</keyword>
<reference evidence="3" key="1">
    <citation type="journal article" date="2019" name="Int. J. Syst. Evol. Microbiol.">
        <title>The Global Catalogue of Microorganisms (GCM) 10K type strain sequencing project: providing services to taxonomists for standard genome sequencing and annotation.</title>
        <authorList>
            <consortium name="The Broad Institute Genomics Platform"/>
            <consortium name="The Broad Institute Genome Sequencing Center for Infectious Disease"/>
            <person name="Wu L."/>
            <person name="Ma J."/>
        </authorList>
    </citation>
    <scope>NUCLEOTIDE SEQUENCE [LARGE SCALE GENOMIC DNA]</scope>
    <source>
        <strain evidence="3">NBRC 108725</strain>
    </source>
</reference>
<sequence>MLLALAAAIGLMVVKQPAADSPDELIALDASYGLRIRRVVGAVFVVAAVVFSIFFFPIRGPPAPYWVWHIHMWSPTWIRPGSTCGRQR</sequence>
<dbReference type="Proteomes" id="UP001321498">
    <property type="component" value="Chromosome"/>
</dbReference>
<evidence type="ECO:0000256" key="1">
    <source>
        <dbReference type="SAM" id="Phobius"/>
    </source>
</evidence>
<protein>
    <submittedName>
        <fullName evidence="2">Uncharacterized protein</fullName>
    </submittedName>
</protein>
<evidence type="ECO:0000313" key="2">
    <source>
        <dbReference type="EMBL" id="BDZ45471.1"/>
    </source>
</evidence>
<gene>
    <name evidence="2" type="ORF">GCM10025866_13800</name>
</gene>
<keyword evidence="3" id="KW-1185">Reference proteome</keyword>
<dbReference type="EMBL" id="AP027731">
    <property type="protein sequence ID" value="BDZ45471.1"/>
    <property type="molecule type" value="Genomic_DNA"/>
</dbReference>
<evidence type="ECO:0000313" key="3">
    <source>
        <dbReference type="Proteomes" id="UP001321498"/>
    </source>
</evidence>
<organism evidence="2 3">
    <name type="scientific">Naasia aerilata</name>
    <dbReference type="NCBI Taxonomy" id="1162966"/>
    <lineage>
        <taxon>Bacteria</taxon>
        <taxon>Bacillati</taxon>
        <taxon>Actinomycetota</taxon>
        <taxon>Actinomycetes</taxon>
        <taxon>Micrococcales</taxon>
        <taxon>Microbacteriaceae</taxon>
        <taxon>Naasia</taxon>
    </lineage>
</organism>
<accession>A0ABM8GB60</accession>
<name>A0ABM8GB60_9MICO</name>